<dbReference type="Proteomes" id="UP001549099">
    <property type="component" value="Unassembled WGS sequence"/>
</dbReference>
<dbReference type="InterPro" id="IPR016747">
    <property type="entry name" value="Phosphotransbutyrylase"/>
</dbReference>
<feature type="chain" id="PRO_5047301037" description="VanZ-like domain-containing protein" evidence="2">
    <location>
        <begin position="24"/>
        <end position="163"/>
    </location>
</feature>
<protein>
    <recommendedName>
        <fullName evidence="3">VanZ-like domain-containing protein</fullName>
    </recommendedName>
</protein>
<dbReference type="RefSeq" id="WP_354196569.1">
    <property type="nucleotide sequence ID" value="NZ_JBEPLW010000007.1"/>
</dbReference>
<feature type="transmembrane region" description="Helical" evidence="1">
    <location>
        <begin position="130"/>
        <end position="150"/>
    </location>
</feature>
<feature type="transmembrane region" description="Helical" evidence="1">
    <location>
        <begin position="98"/>
        <end position="118"/>
    </location>
</feature>
<keyword evidence="2" id="KW-0732">Signal</keyword>
<reference evidence="4 5" key="1">
    <citation type="submission" date="2024-06" db="EMBL/GenBank/DDBJ databases">
        <title>Genomic Encyclopedia of Type Strains, Phase IV (KMG-IV): sequencing the most valuable type-strain genomes for metagenomic binning, comparative biology and taxonomic classification.</title>
        <authorList>
            <person name="Goeker M."/>
        </authorList>
    </citation>
    <scope>NUCLEOTIDE SEQUENCE [LARGE SCALE GENOMIC DNA]</scope>
    <source>
        <strain evidence="4 5">DSM 26128</strain>
    </source>
</reference>
<comment type="caution">
    <text evidence="4">The sequence shown here is derived from an EMBL/GenBank/DDBJ whole genome shotgun (WGS) entry which is preliminary data.</text>
</comment>
<dbReference type="PIRSF" id="PIRSF019083">
    <property type="entry name" value="UCP019083_VanZ"/>
    <property type="match status" value="1"/>
</dbReference>
<keyword evidence="1" id="KW-0472">Membrane</keyword>
<keyword evidence="1" id="KW-1133">Transmembrane helix</keyword>
<evidence type="ECO:0000256" key="1">
    <source>
        <dbReference type="SAM" id="Phobius"/>
    </source>
</evidence>
<feature type="signal peptide" evidence="2">
    <location>
        <begin position="1"/>
        <end position="23"/>
    </location>
</feature>
<sequence>MKKYLFLLIILAALFVSSGQTYEQQSLIPRLQEWLPDKPLENTLSKIQVPYWGRTVSVESRGYYYFLEFLIRKGAHLASFGLLASAIFFVLPKHRLRYAYAFILTVIAASADEIHQMLTGGRTPYIGDVVLDAAGGLMALTLIALFRMLTRSADQKNNRRTAG</sequence>
<gene>
    <name evidence="4" type="ORF">ABID49_001324</name>
</gene>
<evidence type="ECO:0000259" key="3">
    <source>
        <dbReference type="Pfam" id="PF04892"/>
    </source>
</evidence>
<feature type="transmembrane region" description="Helical" evidence="1">
    <location>
        <begin position="74"/>
        <end position="91"/>
    </location>
</feature>
<dbReference type="EMBL" id="JBEPLW010000007">
    <property type="protein sequence ID" value="MET3575419.1"/>
    <property type="molecule type" value="Genomic_DNA"/>
</dbReference>
<organism evidence="4 5">
    <name type="scientific">Bhargavaea ullalensis</name>
    <dbReference type="NCBI Taxonomy" id="1265685"/>
    <lineage>
        <taxon>Bacteria</taxon>
        <taxon>Bacillati</taxon>
        <taxon>Bacillota</taxon>
        <taxon>Bacilli</taxon>
        <taxon>Bacillales</taxon>
        <taxon>Caryophanaceae</taxon>
        <taxon>Bhargavaea</taxon>
    </lineage>
</organism>
<evidence type="ECO:0000313" key="4">
    <source>
        <dbReference type="EMBL" id="MET3575419.1"/>
    </source>
</evidence>
<keyword evidence="5" id="KW-1185">Reference proteome</keyword>
<name>A0ABV2GAW1_9BACL</name>
<feature type="domain" description="VanZ-like" evidence="3">
    <location>
        <begin position="5"/>
        <end position="146"/>
    </location>
</feature>
<dbReference type="Pfam" id="PF04892">
    <property type="entry name" value="VanZ"/>
    <property type="match status" value="1"/>
</dbReference>
<dbReference type="InterPro" id="IPR006976">
    <property type="entry name" value="VanZ-like"/>
</dbReference>
<dbReference type="NCBIfam" id="NF037970">
    <property type="entry name" value="vanZ_1"/>
    <property type="match status" value="1"/>
</dbReference>
<proteinExistence type="predicted"/>
<accession>A0ABV2GAW1</accession>
<keyword evidence="1" id="KW-0812">Transmembrane</keyword>
<evidence type="ECO:0000256" key="2">
    <source>
        <dbReference type="SAM" id="SignalP"/>
    </source>
</evidence>
<evidence type="ECO:0000313" key="5">
    <source>
        <dbReference type="Proteomes" id="UP001549099"/>
    </source>
</evidence>